<evidence type="ECO:0000313" key="2">
    <source>
        <dbReference type="Proteomes" id="UP000781932"/>
    </source>
</evidence>
<evidence type="ECO:0000313" key="1">
    <source>
        <dbReference type="EMBL" id="KAF9872967.1"/>
    </source>
</evidence>
<accession>A0A9P6HXC6</accession>
<dbReference type="EMBL" id="JAATWM020000034">
    <property type="protein sequence ID" value="KAF9872967.1"/>
    <property type="molecule type" value="Genomic_DNA"/>
</dbReference>
<gene>
    <name evidence="1" type="ORF">CkaCkLH20_09477</name>
</gene>
<keyword evidence="2" id="KW-1185">Reference proteome</keyword>
<dbReference type="AlphaFoldDB" id="A0A9P6HXC6"/>
<dbReference type="Proteomes" id="UP000781932">
    <property type="component" value="Unassembled WGS sequence"/>
</dbReference>
<dbReference type="RefSeq" id="XP_038742428.1">
    <property type="nucleotide sequence ID" value="XM_038892192.1"/>
</dbReference>
<reference evidence="1" key="2">
    <citation type="submission" date="2020-11" db="EMBL/GenBank/DDBJ databases">
        <title>Whole genome sequencing of Colletotrichum sp.</title>
        <authorList>
            <person name="Li H."/>
        </authorList>
    </citation>
    <scope>NUCLEOTIDE SEQUENCE</scope>
    <source>
        <strain evidence="1">CkLH20</strain>
    </source>
</reference>
<comment type="caution">
    <text evidence="1">The sequence shown here is derived from an EMBL/GenBank/DDBJ whole genome shotgun (WGS) entry which is preliminary data.</text>
</comment>
<dbReference type="OrthoDB" id="3787063at2759"/>
<organism evidence="1 2">
    <name type="scientific">Colletotrichum karsti</name>
    <dbReference type="NCBI Taxonomy" id="1095194"/>
    <lineage>
        <taxon>Eukaryota</taxon>
        <taxon>Fungi</taxon>
        <taxon>Dikarya</taxon>
        <taxon>Ascomycota</taxon>
        <taxon>Pezizomycotina</taxon>
        <taxon>Sordariomycetes</taxon>
        <taxon>Hypocreomycetidae</taxon>
        <taxon>Glomerellales</taxon>
        <taxon>Glomerellaceae</taxon>
        <taxon>Colletotrichum</taxon>
        <taxon>Colletotrichum boninense species complex</taxon>
    </lineage>
</organism>
<dbReference type="GeneID" id="62165266"/>
<protein>
    <submittedName>
        <fullName evidence="1">Uncharacterized protein</fullName>
    </submittedName>
</protein>
<name>A0A9P6HXC6_9PEZI</name>
<sequence length="596" mass="65800">MGDAVSLAANISGIIGLGDVVFRRGKELYELCSRCKNAPASKASLLAEVSASTSIVAQSRIFLDEYHNSTLFQESGSSLSEIRTILTLLGQEFNILCDIMRESQASALDTWFGPLTRTFRWAVAEQTVAQSCDRLHRLTSSMIAALSVHGRRNDIVVSRELNITKVEVIKLVEATHDIQLAMQSFAISPPPGRPLGTVARTAPKRFGRQTRAGKRTSCRKSERLQMVNSRLDHPREDFRVTYKAGCATTYTKLPHDASLGTTEIIDVFEREDSSIVFTNPVQRDVSRSLILMRQALADMLDHGMATGTIRIPNHNTHFISEIFDDVLAQGLLSSADRLQAESEQYRSAGLRLSVGRGCLPLSEVMPITSPWLMEHTAIPRKNRISPGRATSQPPSTVTGLNYFFDFQSIGRKSPLGQLDVQLVQGGSGCWSELLGSAFAFAPNPESSQPKLKFSFLSHRLIGQSEKWASMLPAVSLMRVVTGDEPPRVVLQYIKLRTKEGNIFREIPEGWDEFVGLRINPAEPLPSNHPAVAVSSLSKQLSDLPHGVDVVIGHVVDDVINSLYSMKFLLEVPSLSQGSVLLRKKRYKFITTDVTVT</sequence>
<reference evidence="1" key="1">
    <citation type="submission" date="2020-03" db="EMBL/GenBank/DDBJ databases">
        <authorList>
            <person name="He L."/>
        </authorList>
    </citation>
    <scope>NUCLEOTIDE SEQUENCE</scope>
    <source>
        <strain evidence="1">CkLH20</strain>
    </source>
</reference>
<proteinExistence type="predicted"/>